<keyword evidence="1" id="KW-1133">Transmembrane helix</keyword>
<comment type="caution">
    <text evidence="2">The sequence shown here is derived from an EMBL/GenBank/DDBJ whole genome shotgun (WGS) entry which is preliminary data.</text>
</comment>
<name>A0A2T7PBH5_POMCA</name>
<protein>
    <submittedName>
        <fullName evidence="2">Uncharacterized protein</fullName>
    </submittedName>
</protein>
<accession>A0A2T7PBH5</accession>
<keyword evidence="3" id="KW-1185">Reference proteome</keyword>
<dbReference type="EMBL" id="PZQS01000005">
    <property type="protein sequence ID" value="PVD30770.1"/>
    <property type="molecule type" value="Genomic_DNA"/>
</dbReference>
<evidence type="ECO:0000313" key="2">
    <source>
        <dbReference type="EMBL" id="PVD30770.1"/>
    </source>
</evidence>
<dbReference type="OrthoDB" id="6102375at2759"/>
<dbReference type="AlphaFoldDB" id="A0A2T7PBH5"/>
<organism evidence="2 3">
    <name type="scientific">Pomacea canaliculata</name>
    <name type="common">Golden apple snail</name>
    <dbReference type="NCBI Taxonomy" id="400727"/>
    <lineage>
        <taxon>Eukaryota</taxon>
        <taxon>Metazoa</taxon>
        <taxon>Spiralia</taxon>
        <taxon>Lophotrochozoa</taxon>
        <taxon>Mollusca</taxon>
        <taxon>Gastropoda</taxon>
        <taxon>Caenogastropoda</taxon>
        <taxon>Architaenioglossa</taxon>
        <taxon>Ampullarioidea</taxon>
        <taxon>Ampullariidae</taxon>
        <taxon>Pomacea</taxon>
    </lineage>
</organism>
<gene>
    <name evidence="2" type="ORF">C0Q70_10045</name>
</gene>
<keyword evidence="1" id="KW-0472">Membrane</keyword>
<evidence type="ECO:0000256" key="1">
    <source>
        <dbReference type="SAM" id="Phobius"/>
    </source>
</evidence>
<evidence type="ECO:0000313" key="3">
    <source>
        <dbReference type="Proteomes" id="UP000245119"/>
    </source>
</evidence>
<dbReference type="Proteomes" id="UP000245119">
    <property type="component" value="Linkage Group LG5"/>
</dbReference>
<reference evidence="2 3" key="1">
    <citation type="submission" date="2018-04" db="EMBL/GenBank/DDBJ databases">
        <title>The genome of golden apple snail Pomacea canaliculata provides insight into stress tolerance and invasive adaptation.</title>
        <authorList>
            <person name="Liu C."/>
            <person name="Liu B."/>
            <person name="Ren Y."/>
            <person name="Zhang Y."/>
            <person name="Wang H."/>
            <person name="Li S."/>
            <person name="Jiang F."/>
            <person name="Yin L."/>
            <person name="Zhang G."/>
            <person name="Qian W."/>
            <person name="Fan W."/>
        </authorList>
    </citation>
    <scope>NUCLEOTIDE SEQUENCE [LARGE SCALE GENOMIC DNA]</scope>
    <source>
        <strain evidence="2">SZHN2017</strain>
        <tissue evidence="2">Muscle</tissue>
    </source>
</reference>
<sequence>MDEIDYCTNCNCHFPVAKSPESVQQEVKEAQKELKVETKEMSQQVRKKTSVPDQRLSSQAVGLICVVTLSSIFTVVIACDACRLLHYLLHSRNKHLKNATFF</sequence>
<keyword evidence="1" id="KW-0812">Transmembrane</keyword>
<feature type="transmembrane region" description="Helical" evidence="1">
    <location>
        <begin position="60"/>
        <end position="85"/>
    </location>
</feature>
<proteinExistence type="predicted"/>